<dbReference type="AlphaFoldDB" id="X6NTM6"/>
<keyword evidence="1" id="KW-0378">Hydrolase</keyword>
<dbReference type="GO" id="GO:0004386">
    <property type="term" value="F:helicase activity"/>
    <property type="evidence" value="ECO:0007669"/>
    <property type="project" value="UniProtKB-KW"/>
</dbReference>
<accession>X6NTM6</accession>
<dbReference type="Proteomes" id="UP000023152">
    <property type="component" value="Unassembled WGS sequence"/>
</dbReference>
<evidence type="ECO:0000313" key="2">
    <source>
        <dbReference type="Proteomes" id="UP000023152"/>
    </source>
</evidence>
<name>X6NTM6_RETFI</name>
<proteinExistence type="predicted"/>
<reference evidence="1 2" key="1">
    <citation type="journal article" date="2013" name="Curr. Biol.">
        <title>The Genome of the Foraminiferan Reticulomyxa filosa.</title>
        <authorList>
            <person name="Glockner G."/>
            <person name="Hulsmann N."/>
            <person name="Schleicher M."/>
            <person name="Noegel A.A."/>
            <person name="Eichinger L."/>
            <person name="Gallinger C."/>
            <person name="Pawlowski J."/>
            <person name="Sierra R."/>
            <person name="Euteneuer U."/>
            <person name="Pillet L."/>
            <person name="Moustafa A."/>
            <person name="Platzer M."/>
            <person name="Groth M."/>
            <person name="Szafranski K."/>
            <person name="Schliwa M."/>
        </authorList>
    </citation>
    <scope>NUCLEOTIDE SEQUENCE [LARGE SCALE GENOMIC DNA]</scope>
</reference>
<gene>
    <name evidence="1" type="ORF">RFI_08480</name>
</gene>
<sequence>MSNSNELSGPNNSYILQDKVSFGVIPPFRLNTFHETMLESIRKDLDMQQLIDTCTKAEQLYKKTRQKPTKYALRKYKEINCTNIHPIFAKDTHSDEIFQHQFVNSISNFKPQAVSTKTFI</sequence>
<keyword evidence="1" id="KW-0067">ATP-binding</keyword>
<keyword evidence="2" id="KW-1185">Reference proteome</keyword>
<dbReference type="EMBL" id="ASPP01006546">
    <property type="protein sequence ID" value="ETO28652.1"/>
    <property type="molecule type" value="Genomic_DNA"/>
</dbReference>
<evidence type="ECO:0000313" key="1">
    <source>
        <dbReference type="EMBL" id="ETO28652.1"/>
    </source>
</evidence>
<protein>
    <submittedName>
        <fullName evidence="1">Dead box ATP-dependent RNA helicase</fullName>
    </submittedName>
</protein>
<organism evidence="1 2">
    <name type="scientific">Reticulomyxa filosa</name>
    <dbReference type="NCBI Taxonomy" id="46433"/>
    <lineage>
        <taxon>Eukaryota</taxon>
        <taxon>Sar</taxon>
        <taxon>Rhizaria</taxon>
        <taxon>Retaria</taxon>
        <taxon>Foraminifera</taxon>
        <taxon>Monothalamids</taxon>
        <taxon>Reticulomyxidae</taxon>
        <taxon>Reticulomyxa</taxon>
    </lineage>
</organism>
<keyword evidence="1" id="KW-0547">Nucleotide-binding</keyword>
<comment type="caution">
    <text evidence="1">The sequence shown here is derived from an EMBL/GenBank/DDBJ whole genome shotgun (WGS) entry which is preliminary data.</text>
</comment>
<keyword evidence="1" id="KW-0347">Helicase</keyword>